<feature type="binding site" evidence="3">
    <location>
        <position position="316"/>
    </location>
    <ligand>
        <name>Zn(2+)</name>
        <dbReference type="ChEBI" id="CHEBI:29105"/>
        <label>2</label>
    </ligand>
</feature>
<proteinExistence type="inferred from homology"/>
<comment type="cofactor">
    <cofactor evidence="3">
        <name>Zn(2+)</name>
        <dbReference type="ChEBI" id="CHEBI:29105"/>
    </cofactor>
    <text evidence="3">Binds 2 Zn(2+) ions.</text>
</comment>
<dbReference type="AlphaFoldDB" id="A0A1M6CMF7"/>
<feature type="binding site" evidence="3">
    <location>
        <position position="278"/>
    </location>
    <ligand>
        <name>Zn(2+)</name>
        <dbReference type="ChEBI" id="CHEBI:29105"/>
        <label>2</label>
    </ligand>
</feature>
<feature type="region of interest" description="Disordered" evidence="6">
    <location>
        <begin position="398"/>
        <end position="419"/>
    </location>
</feature>
<evidence type="ECO:0000256" key="3">
    <source>
        <dbReference type="PIRSR" id="PIRSR601952-2"/>
    </source>
</evidence>
<feature type="disulfide bond" evidence="4">
    <location>
        <begin position="115"/>
        <end position="125"/>
    </location>
</feature>
<dbReference type="PANTHER" id="PTHR11596:SF5">
    <property type="entry name" value="ALKALINE PHOSPHATASE"/>
    <property type="match status" value="1"/>
</dbReference>
<accession>A0A1M6CMF7</accession>
<organism evidence="7 8">
    <name type="scientific">Tessaracoccus bendigoensis DSM 12906</name>
    <dbReference type="NCBI Taxonomy" id="1123357"/>
    <lineage>
        <taxon>Bacteria</taxon>
        <taxon>Bacillati</taxon>
        <taxon>Actinomycetota</taxon>
        <taxon>Actinomycetes</taxon>
        <taxon>Propionibacteriales</taxon>
        <taxon>Propionibacteriaceae</taxon>
        <taxon>Tessaracoccus</taxon>
    </lineage>
</organism>
<reference evidence="7 8" key="1">
    <citation type="submission" date="2016-11" db="EMBL/GenBank/DDBJ databases">
        <authorList>
            <person name="Jaros S."/>
            <person name="Januszkiewicz K."/>
            <person name="Wedrychowicz H."/>
        </authorList>
    </citation>
    <scope>NUCLEOTIDE SEQUENCE [LARGE SCALE GENOMIC DNA]</scope>
    <source>
        <strain evidence="7 8">DSM 12906</strain>
    </source>
</reference>
<keyword evidence="4" id="KW-1015">Disulfide bond</keyword>
<feature type="binding site" evidence="3">
    <location>
        <position position="317"/>
    </location>
    <ligand>
        <name>Zn(2+)</name>
        <dbReference type="ChEBI" id="CHEBI:29105"/>
        <label>2</label>
    </ligand>
</feature>
<dbReference type="CDD" id="cd16012">
    <property type="entry name" value="ALP"/>
    <property type="match status" value="1"/>
</dbReference>
<gene>
    <name evidence="7" type="ORF">SAMN02745244_00711</name>
</gene>
<dbReference type="Pfam" id="PF00245">
    <property type="entry name" value="Alk_phosphatase"/>
    <property type="match status" value="1"/>
</dbReference>
<comment type="similarity">
    <text evidence="5">Belongs to the alkaline phosphatase family.</text>
</comment>
<dbReference type="SMART" id="SM00098">
    <property type="entry name" value="alkPPc"/>
    <property type="match status" value="1"/>
</dbReference>
<dbReference type="STRING" id="1123357.SAMN02745244_00711"/>
<dbReference type="InterPro" id="IPR001952">
    <property type="entry name" value="Alkaline_phosphatase"/>
</dbReference>
<feature type="active site" description="Phosphoserine intermediate" evidence="2">
    <location>
        <position position="49"/>
    </location>
</feature>
<dbReference type="PRINTS" id="PR00113">
    <property type="entry name" value="ALKPHPHTASE"/>
</dbReference>
<feature type="binding site" evidence="3">
    <location>
        <position position="102"/>
    </location>
    <ligand>
        <name>Mg(2+)</name>
        <dbReference type="ChEBI" id="CHEBI:18420"/>
    </ligand>
</feature>
<dbReference type="SUPFAM" id="SSF53649">
    <property type="entry name" value="Alkaline phosphatase-like"/>
    <property type="match status" value="1"/>
</dbReference>
<dbReference type="PANTHER" id="PTHR11596">
    <property type="entry name" value="ALKALINE PHOSPHATASE"/>
    <property type="match status" value="1"/>
</dbReference>
<comment type="cofactor">
    <cofactor evidence="3">
        <name>Mg(2+)</name>
        <dbReference type="ChEBI" id="CHEBI:18420"/>
    </cofactor>
    <text evidence="3">Binds 1 Mg(2+) ion.</text>
</comment>
<feature type="binding site" evidence="3">
    <location>
        <position position="100"/>
    </location>
    <ligand>
        <name>Mg(2+)</name>
        <dbReference type="ChEBI" id="CHEBI:18420"/>
    </ligand>
</feature>
<dbReference type="InterPro" id="IPR017850">
    <property type="entry name" value="Alkaline_phosphatase_core_sf"/>
</dbReference>
<keyword evidence="3" id="KW-0460">Magnesium</keyword>
<dbReference type="Proteomes" id="UP000184512">
    <property type="component" value="Unassembled WGS sequence"/>
</dbReference>
<evidence type="ECO:0000256" key="6">
    <source>
        <dbReference type="SAM" id="MobiDB-lite"/>
    </source>
</evidence>
<protein>
    <submittedName>
        <fullName evidence="7">Alkaline phosphatase</fullName>
    </submittedName>
</protein>
<keyword evidence="8" id="KW-1185">Reference proteome</keyword>
<keyword evidence="1" id="KW-0597">Phosphoprotein</keyword>
<dbReference type="EMBL" id="FQZG01000010">
    <property type="protein sequence ID" value="SHI62186.1"/>
    <property type="molecule type" value="Genomic_DNA"/>
</dbReference>
<dbReference type="Gene3D" id="3.40.720.10">
    <property type="entry name" value="Alkaline Phosphatase, subunit A"/>
    <property type="match status" value="1"/>
</dbReference>
<evidence type="ECO:0000256" key="1">
    <source>
        <dbReference type="ARBA" id="ARBA00022553"/>
    </source>
</evidence>
<feature type="binding site" evidence="3">
    <location>
        <position position="358"/>
    </location>
    <ligand>
        <name>Zn(2+)</name>
        <dbReference type="ChEBI" id="CHEBI:29105"/>
        <label>2</label>
    </ligand>
</feature>
<evidence type="ECO:0000256" key="5">
    <source>
        <dbReference type="RuleBase" id="RU003946"/>
    </source>
</evidence>
<dbReference type="GO" id="GO:0004035">
    <property type="term" value="F:alkaline phosphatase activity"/>
    <property type="evidence" value="ECO:0007669"/>
    <property type="project" value="TreeGrafter"/>
</dbReference>
<feature type="binding site" evidence="3">
    <location>
        <position position="269"/>
    </location>
    <ligand>
        <name>Mg(2+)</name>
        <dbReference type="ChEBI" id="CHEBI:18420"/>
    </ligand>
</feature>
<feature type="binding site" evidence="3">
    <location>
        <position position="274"/>
    </location>
    <ligand>
        <name>Zn(2+)</name>
        <dbReference type="ChEBI" id="CHEBI:29105"/>
        <label>2</label>
    </ligand>
</feature>
<evidence type="ECO:0000313" key="7">
    <source>
        <dbReference type="EMBL" id="SHI62186.1"/>
    </source>
</evidence>
<evidence type="ECO:0000313" key="8">
    <source>
        <dbReference type="Proteomes" id="UP000184512"/>
    </source>
</evidence>
<dbReference type="NCBIfam" id="NF007810">
    <property type="entry name" value="PRK10518.1"/>
    <property type="match status" value="1"/>
</dbReference>
<evidence type="ECO:0000256" key="2">
    <source>
        <dbReference type="PIRSR" id="PIRSR601952-1"/>
    </source>
</evidence>
<name>A0A1M6CMF7_9ACTN</name>
<keyword evidence="3" id="KW-0862">Zinc</keyword>
<sequence length="559" mass="59084">MGDSEITIARNYLKGAGGFLEGLDALPLTGQMTTYSVTKNGLPDYTPDSAATGTAWATGSKSYDGAISVDRTGQPLKSLLKVAKETGRATGNVSTSEVQDATPAVQIASVTSRRCYGPSTTTAQCSGNALENGGAGSISEQLIETRPDVTLAGGSATFAEEATAGDWAGKTLEAQAKERGFQYLTDKADLDSITAASQDSPVLGLFSTGNMPVRFNPYIAQPGKATTQECTVNPDFAEVPTLKEMTDKSIELLSESKAGKKNGFFLQVESASIDKKDHAADVCGQIGETEQMDEAVKSALDFAKADGNTLVVVTADHAHTSQIIDTEGPGLNSRVTTHDGSEMVVGYNTSAAGGSQQHTGTQIRVAAYGPGAANVVGLIDQTDLFYVASDAMTNWDGTKPSATATPSASVEPTATPTAPSTVNVYTTPGTHDVNGRRWQTTCESYSKTTRCLTNIWSTVVVRDGAAYKQVTGWHFNNLTYLPEMTRAQWGTNPIANTGEFTSEGRQWRTECDTASSGSNACRSFIKTDVVAAERNAAGAWTYSTSKQWVFNNQVLFKLA</sequence>
<evidence type="ECO:0000256" key="4">
    <source>
        <dbReference type="PIRSR" id="PIRSR601952-3"/>
    </source>
</evidence>
<dbReference type="GO" id="GO:0046872">
    <property type="term" value="F:metal ion binding"/>
    <property type="evidence" value="ECO:0007669"/>
    <property type="project" value="UniProtKB-KW"/>
</dbReference>
<keyword evidence="3" id="KW-0479">Metal-binding</keyword>